<organism evidence="3 4">
    <name type="scientific">Taxus chinensis</name>
    <name type="common">Chinese yew</name>
    <name type="synonym">Taxus wallichiana var. chinensis</name>
    <dbReference type="NCBI Taxonomy" id="29808"/>
    <lineage>
        <taxon>Eukaryota</taxon>
        <taxon>Viridiplantae</taxon>
        <taxon>Streptophyta</taxon>
        <taxon>Embryophyta</taxon>
        <taxon>Tracheophyta</taxon>
        <taxon>Spermatophyta</taxon>
        <taxon>Pinopsida</taxon>
        <taxon>Pinidae</taxon>
        <taxon>Conifers II</taxon>
        <taxon>Cupressales</taxon>
        <taxon>Taxaceae</taxon>
        <taxon>Taxus</taxon>
    </lineage>
</organism>
<dbReference type="SMART" id="SM00777">
    <property type="entry name" value="Mad3_BUB1_I"/>
    <property type="match status" value="1"/>
</dbReference>
<dbReference type="InterPro" id="IPR013212">
    <property type="entry name" value="Mad3/Bub1_I"/>
</dbReference>
<dbReference type="Pfam" id="PF08311">
    <property type="entry name" value="Mad3_BUB1_I"/>
    <property type="match status" value="1"/>
</dbReference>
<dbReference type="GO" id="GO:0007094">
    <property type="term" value="P:mitotic spindle assembly checkpoint signaling"/>
    <property type="evidence" value="ECO:0007669"/>
    <property type="project" value="InterPro"/>
</dbReference>
<dbReference type="Gene3D" id="1.25.40.430">
    <property type="match status" value="1"/>
</dbReference>
<dbReference type="PANTHER" id="PTHR14030">
    <property type="entry name" value="MITOTIC CHECKPOINT SERINE/THREONINE-PROTEIN KINASE BUB1"/>
    <property type="match status" value="1"/>
</dbReference>
<dbReference type="GO" id="GO:0004672">
    <property type="term" value="F:protein kinase activity"/>
    <property type="evidence" value="ECO:0007669"/>
    <property type="project" value="TreeGrafter"/>
</dbReference>
<evidence type="ECO:0000313" key="4">
    <source>
        <dbReference type="Proteomes" id="UP000824469"/>
    </source>
</evidence>
<dbReference type="AlphaFoldDB" id="A0AA38KUV6"/>
<gene>
    <name evidence="3" type="ORF">KI387_037170</name>
</gene>
<reference evidence="3 4" key="1">
    <citation type="journal article" date="2021" name="Nat. Plants">
        <title>The Taxus genome provides insights into paclitaxel biosynthesis.</title>
        <authorList>
            <person name="Xiong X."/>
            <person name="Gou J."/>
            <person name="Liao Q."/>
            <person name="Li Y."/>
            <person name="Zhou Q."/>
            <person name="Bi G."/>
            <person name="Li C."/>
            <person name="Du R."/>
            <person name="Wang X."/>
            <person name="Sun T."/>
            <person name="Guo L."/>
            <person name="Liang H."/>
            <person name="Lu P."/>
            <person name="Wu Y."/>
            <person name="Zhang Z."/>
            <person name="Ro D.K."/>
            <person name="Shang Y."/>
            <person name="Huang S."/>
            <person name="Yan J."/>
        </authorList>
    </citation>
    <scope>NUCLEOTIDE SEQUENCE [LARGE SCALE GENOMIC DNA]</scope>
    <source>
        <strain evidence="3">Ta-2019</strain>
    </source>
</reference>
<dbReference type="OMA" id="AQTFETD"/>
<accession>A0AA38KUV6</accession>
<feature type="compositionally biased region" description="Basic and acidic residues" evidence="1">
    <location>
        <begin position="428"/>
        <end position="441"/>
    </location>
</feature>
<evidence type="ECO:0000313" key="3">
    <source>
        <dbReference type="EMBL" id="KAH9309259.1"/>
    </source>
</evidence>
<dbReference type="InterPro" id="IPR015661">
    <property type="entry name" value="Bub1/Mad3"/>
</dbReference>
<evidence type="ECO:0000256" key="1">
    <source>
        <dbReference type="SAM" id="MobiDB-lite"/>
    </source>
</evidence>
<feature type="compositionally biased region" description="Basic and acidic residues" evidence="1">
    <location>
        <begin position="378"/>
        <end position="391"/>
    </location>
</feature>
<sequence>MENQSDFFASLIRATKTYVGDDPLLPWLQGIEKIKEALPPDVASQKLPRFLEKCTQNFQNDKRYRNDLRYLQLWIQLLEFVPNRGEVLSIMERNKIGLKHALYYQAYALHYEKLKNFSDAEAMYKLGIQRLAEPAESLKQSFDRFFQRMAHHNKRKLKLRQAKAILPSEGIQSKGSEFDRFASHAELGIKGDKNKMESYSKDGTFSTYSEKSTADDQTCDEYALRSESLFSGANLLSIEDGHLNEGKLSSEGEHNVRLLGTVVGSAPCPVYNSCHQDKIGIEGSLHCACVEKVHNTNHCGLVDPTNNTMEVNLGVNHIDESIRKNPSQGINGTKPAVKIFQIFPDENLEDQALNRQLSMQRNDSPVLADQKEGGLASAEKKDSHVQADNRSGELVPVKGFEILADDSFKKSQDHTSQDERTASSLVKSFKEPSRIEDREQNNDYGAQNNDYGALEEIKTHKQFGEGSDSITCLPPKVCTEETVFIRKFVDSTIVGDTHEVEDAYHHGLIEPTINTKEAMADINNMFGKPLNFENPKSVNQARRMQTSKQPVNVFQVFVDEDLREPGSVQKHILSKISEEDTPIVPLEKDLKVFVDENLIYNSSDEANSSKYLASVQGLRVLPNASSKRNQTTTFEERNTSKDWALSSVPGEFYQDGITTIEKNGKNSKGKNGRRQFGNIGEMNMPSKSCSKNTIFMHKFVDSTIIGDSKELNHHGLVDPTINTKEAMNEINNMFLKPLQFDKPKSKKRPPRAETFKQPVENFQIFADEDLQEQGMKQQCLVSSLGKTHDSFISCVNDLE</sequence>
<keyword evidence="4" id="KW-1185">Reference proteome</keyword>
<dbReference type="PANTHER" id="PTHR14030:SF2">
    <property type="entry name" value="OS11G0128700 PROTEIN"/>
    <property type="match status" value="1"/>
</dbReference>
<dbReference type="Proteomes" id="UP000824469">
    <property type="component" value="Unassembled WGS sequence"/>
</dbReference>
<proteinExistence type="predicted"/>
<protein>
    <recommendedName>
        <fullName evidence="2">BUB1 N-terminal domain-containing protein</fullName>
    </recommendedName>
</protein>
<feature type="compositionally biased region" description="Basic and acidic residues" evidence="1">
    <location>
        <begin position="408"/>
        <end position="421"/>
    </location>
</feature>
<comment type="caution">
    <text evidence="3">The sequence shown here is derived from an EMBL/GenBank/DDBJ whole genome shotgun (WGS) entry which is preliminary data.</text>
</comment>
<name>A0AA38KUV6_TAXCH</name>
<dbReference type="EMBL" id="JAHRHJ020000007">
    <property type="protein sequence ID" value="KAH9309259.1"/>
    <property type="molecule type" value="Genomic_DNA"/>
</dbReference>
<feature type="region of interest" description="Disordered" evidence="1">
    <location>
        <begin position="358"/>
        <end position="391"/>
    </location>
</feature>
<feature type="region of interest" description="Disordered" evidence="1">
    <location>
        <begin position="408"/>
        <end position="447"/>
    </location>
</feature>
<dbReference type="PROSITE" id="PS51489">
    <property type="entry name" value="BUB1_N"/>
    <property type="match status" value="1"/>
</dbReference>
<dbReference type="GO" id="GO:0051754">
    <property type="term" value="P:meiotic sister chromatid cohesion, centromeric"/>
    <property type="evidence" value="ECO:0007669"/>
    <property type="project" value="TreeGrafter"/>
</dbReference>
<feature type="domain" description="BUB1 N-terminal" evidence="2">
    <location>
        <begin position="11"/>
        <end position="173"/>
    </location>
</feature>
<feature type="non-terminal residue" evidence="3">
    <location>
        <position position="1"/>
    </location>
</feature>
<evidence type="ECO:0000259" key="2">
    <source>
        <dbReference type="PROSITE" id="PS51489"/>
    </source>
</evidence>